<dbReference type="Proteomes" id="UP000509122">
    <property type="component" value="Chromosome"/>
</dbReference>
<protein>
    <submittedName>
        <fullName evidence="1">Uncharacterized protein</fullName>
    </submittedName>
</protein>
<gene>
    <name evidence="1" type="ORF">RP166_2460</name>
</gene>
<reference evidence="1 2" key="1">
    <citation type="submission" date="2020-06" db="EMBL/GenBank/DDBJ databases">
        <title>Complete genome sequence of Candidatus Phytoplasma asteris RP166.</title>
        <authorList>
            <person name="Cho S.-T."/>
            <person name="Zwolinska A."/>
            <person name="Huang W."/>
            <person name="Wouters R."/>
            <person name="Hogenhout S.A."/>
            <person name="Kuo C.-H."/>
        </authorList>
    </citation>
    <scope>NUCLEOTIDE SEQUENCE [LARGE SCALE GENOMIC DNA]</scope>
    <source>
        <strain evidence="1">RP166</strain>
    </source>
</reference>
<dbReference type="EMBL" id="CP055264">
    <property type="protein sequence ID" value="QKX95241.1"/>
    <property type="molecule type" value="Genomic_DNA"/>
</dbReference>
<sequence length="32" mass="4048">MKKINYKTKYKEQLKQNLENFNIKDKKNFKKN</sequence>
<dbReference type="AlphaFoldDB" id="A0A859I8V8"/>
<name>A0A859I8V8_9MOLU</name>
<dbReference type="KEGG" id="rphy:RP166_2460"/>
<evidence type="ECO:0000313" key="2">
    <source>
        <dbReference type="Proteomes" id="UP000509122"/>
    </source>
</evidence>
<organism evidence="1 2">
    <name type="scientific">Rapeseed phyllody phytoplasma</name>
    <dbReference type="NCBI Taxonomy" id="2490543"/>
    <lineage>
        <taxon>Bacteria</taxon>
        <taxon>Bacillati</taxon>
        <taxon>Mycoplasmatota</taxon>
        <taxon>Mollicutes</taxon>
        <taxon>Acholeplasmatales</taxon>
        <taxon>Acholeplasmataceae</taxon>
        <taxon>Candidatus Phytoplasma</taxon>
        <taxon>16SrI (Aster yellows group)</taxon>
    </lineage>
</organism>
<proteinExistence type="predicted"/>
<accession>A0A859I8V8</accession>
<evidence type="ECO:0000313" key="1">
    <source>
        <dbReference type="EMBL" id="QKX95241.1"/>
    </source>
</evidence>